<sequence length="138" mass="15073">MKRGFFGRCPACGESRLFGRYLKVNDTCACCGTEFHHHRADDMPPYIVMFIVGHVIGYCILMSETRFEVPLAVQVTVWPILTLALCLALLQPVKGAVVGLQFALGMHGFGRAKALAEKGLTTDGRAGENDESRDVGAR</sequence>
<gene>
    <name evidence="2" type="ORF">FEZ63_06100</name>
</gene>
<proteinExistence type="predicted"/>
<keyword evidence="1" id="KW-0472">Membrane</keyword>
<organism evidence="2 3">
    <name type="scientific">Microvirga brassicacearum</name>
    <dbReference type="NCBI Taxonomy" id="2580413"/>
    <lineage>
        <taxon>Bacteria</taxon>
        <taxon>Pseudomonadati</taxon>
        <taxon>Pseudomonadota</taxon>
        <taxon>Alphaproteobacteria</taxon>
        <taxon>Hyphomicrobiales</taxon>
        <taxon>Methylobacteriaceae</taxon>
        <taxon>Microvirga</taxon>
    </lineage>
</organism>
<dbReference type="Pfam" id="PF06170">
    <property type="entry name" value="DUF983"/>
    <property type="match status" value="1"/>
</dbReference>
<dbReference type="AlphaFoldDB" id="A0A5N3PF42"/>
<protein>
    <submittedName>
        <fullName evidence="2">DUF983 domain-containing protein</fullName>
    </submittedName>
</protein>
<feature type="transmembrane region" description="Helical" evidence="1">
    <location>
        <begin position="46"/>
        <end position="63"/>
    </location>
</feature>
<keyword evidence="3" id="KW-1185">Reference proteome</keyword>
<accession>A0A5N3PF42</accession>
<dbReference type="InterPro" id="IPR009325">
    <property type="entry name" value="DUF983"/>
</dbReference>
<dbReference type="OrthoDB" id="9799456at2"/>
<keyword evidence="1" id="KW-1133">Transmembrane helix</keyword>
<name>A0A5N3PF42_9HYPH</name>
<dbReference type="Proteomes" id="UP000325684">
    <property type="component" value="Unassembled WGS sequence"/>
</dbReference>
<comment type="caution">
    <text evidence="2">The sequence shown here is derived from an EMBL/GenBank/DDBJ whole genome shotgun (WGS) entry which is preliminary data.</text>
</comment>
<evidence type="ECO:0000313" key="2">
    <source>
        <dbReference type="EMBL" id="KAB0268255.1"/>
    </source>
</evidence>
<evidence type="ECO:0000313" key="3">
    <source>
        <dbReference type="Proteomes" id="UP000325684"/>
    </source>
</evidence>
<dbReference type="EMBL" id="VCMV01000007">
    <property type="protein sequence ID" value="KAB0268255.1"/>
    <property type="molecule type" value="Genomic_DNA"/>
</dbReference>
<reference evidence="2 3" key="1">
    <citation type="journal article" date="2019" name="Microorganisms">
        <title>Genome Insights into the Novel Species Microvirga brassicacearum, a Rapeseed Endophyte with Biotechnological Potential.</title>
        <authorList>
            <person name="Jimenez-Gomez A."/>
            <person name="Saati-Santamaria Z."/>
            <person name="Igual J.M."/>
            <person name="Rivas R."/>
            <person name="Mateos P.F."/>
            <person name="Garcia-Fraile P."/>
        </authorList>
    </citation>
    <scope>NUCLEOTIDE SEQUENCE [LARGE SCALE GENOMIC DNA]</scope>
    <source>
        <strain evidence="2 3">CDVBN77</strain>
    </source>
</reference>
<keyword evidence="1" id="KW-0812">Transmembrane</keyword>
<feature type="transmembrane region" description="Helical" evidence="1">
    <location>
        <begin position="69"/>
        <end position="90"/>
    </location>
</feature>
<evidence type="ECO:0000256" key="1">
    <source>
        <dbReference type="SAM" id="Phobius"/>
    </source>
</evidence>